<dbReference type="STRING" id="1457250.GCA_000755225_02009"/>
<evidence type="ECO:0000256" key="2">
    <source>
        <dbReference type="SAM" id="MobiDB-lite"/>
    </source>
</evidence>
<dbReference type="EMBL" id="CP031310">
    <property type="protein sequence ID" value="QCC52575.1"/>
    <property type="molecule type" value="Genomic_DNA"/>
</dbReference>
<dbReference type="GeneID" id="39849325"/>
<dbReference type="InterPro" id="IPR030392">
    <property type="entry name" value="S74_ICA"/>
</dbReference>
<evidence type="ECO:0000313" key="4">
    <source>
        <dbReference type="EMBL" id="QCC52575.1"/>
    </source>
</evidence>
<evidence type="ECO:0000313" key="5">
    <source>
        <dbReference type="Proteomes" id="UP000296706"/>
    </source>
</evidence>
<feature type="compositionally biased region" description="Polar residues" evidence="2">
    <location>
        <begin position="1"/>
        <end position="10"/>
    </location>
</feature>
<dbReference type="RefSeq" id="WP_049992903.1">
    <property type="nucleotide sequence ID" value="NZ_CP031310.1"/>
</dbReference>
<dbReference type="AlphaFoldDB" id="A0A4D6HG90"/>
<dbReference type="KEGG" id="hsn:DV733_15655"/>
<organism evidence="4 5">
    <name type="scientific">Halapricum salinum</name>
    <dbReference type="NCBI Taxonomy" id="1457250"/>
    <lineage>
        <taxon>Archaea</taxon>
        <taxon>Methanobacteriati</taxon>
        <taxon>Methanobacteriota</taxon>
        <taxon>Stenosarchaea group</taxon>
        <taxon>Halobacteria</taxon>
        <taxon>Halobacteriales</taxon>
        <taxon>Haloarculaceae</taxon>
        <taxon>Halapricum</taxon>
    </lineage>
</organism>
<accession>A0A4D6HG90</accession>
<gene>
    <name evidence="4" type="ORF">DV733_15655</name>
</gene>
<evidence type="ECO:0000256" key="1">
    <source>
        <dbReference type="SAM" id="Coils"/>
    </source>
</evidence>
<dbReference type="PROSITE" id="PS51688">
    <property type="entry name" value="ICA"/>
    <property type="match status" value="1"/>
</dbReference>
<sequence>MGGGESNQVDGSYGTIPGGRENRVQADHGFAAGQRAKARNAGAFVWADRTDADFESNQSGTGSSPTGNNTFHVRATGGIRFVTGLDTNDDPNAGAYLSSGDSTWQTVSAASAKHDVRPIDPDEVLSGVESLSISRWAYDANPDVDRMGPMAGEFHDTFGLGDDPETIGHVDADGVALAAVQGLSERLHEKDDRIDELEEQTELLREKNRQLHERNEELEARLEHLESTVGINAPDAKEVADD</sequence>
<name>A0A4D6HG90_9EURY</name>
<protein>
    <recommendedName>
        <fullName evidence="3">Peptidase S74 domain-containing protein</fullName>
    </recommendedName>
</protein>
<feature type="coiled-coil region" evidence="1">
    <location>
        <begin position="180"/>
        <end position="228"/>
    </location>
</feature>
<dbReference type="Proteomes" id="UP000296706">
    <property type="component" value="Chromosome"/>
</dbReference>
<feature type="domain" description="Peptidase S74" evidence="3">
    <location>
        <begin position="108"/>
        <end position="222"/>
    </location>
</feature>
<reference evidence="4 5" key="1">
    <citation type="journal article" date="2019" name="Nat. Commun.">
        <title>A new type of DNA phosphorothioation-based antiviral system in archaea.</title>
        <authorList>
            <person name="Xiong L."/>
            <person name="Liu S."/>
            <person name="Chen S."/>
            <person name="Xiao Y."/>
            <person name="Zhu B."/>
            <person name="Gao Y."/>
            <person name="Zhang Y."/>
            <person name="Chen B."/>
            <person name="Luo J."/>
            <person name="Deng Z."/>
            <person name="Chen X."/>
            <person name="Wang L."/>
            <person name="Chen S."/>
        </authorList>
    </citation>
    <scope>NUCLEOTIDE SEQUENCE [LARGE SCALE GENOMIC DNA]</scope>
    <source>
        <strain evidence="4 5">CBA1105</strain>
    </source>
</reference>
<dbReference type="OrthoDB" id="243791at2157"/>
<keyword evidence="1" id="KW-0175">Coiled coil</keyword>
<feature type="region of interest" description="Disordered" evidence="2">
    <location>
        <begin position="1"/>
        <end position="23"/>
    </location>
</feature>
<evidence type="ECO:0000259" key="3">
    <source>
        <dbReference type="PROSITE" id="PS51688"/>
    </source>
</evidence>
<keyword evidence="5" id="KW-1185">Reference proteome</keyword>
<proteinExistence type="predicted"/>